<dbReference type="Pfam" id="PF00111">
    <property type="entry name" value="Fer2"/>
    <property type="match status" value="1"/>
</dbReference>
<keyword evidence="2" id="KW-0479">Metal-binding</keyword>
<dbReference type="InterPro" id="IPR036884">
    <property type="entry name" value="2Fe-2S-bd_dom_sf"/>
</dbReference>
<evidence type="ECO:0000313" key="8">
    <source>
        <dbReference type="Proteomes" id="UP001151088"/>
    </source>
</evidence>
<dbReference type="InterPro" id="IPR002888">
    <property type="entry name" value="2Fe-2S-bd"/>
</dbReference>
<evidence type="ECO:0000256" key="1">
    <source>
        <dbReference type="ARBA" id="ARBA00022714"/>
    </source>
</evidence>
<dbReference type="InterPro" id="IPR012675">
    <property type="entry name" value="Beta-grasp_dom_sf"/>
</dbReference>
<evidence type="ECO:0000256" key="2">
    <source>
        <dbReference type="ARBA" id="ARBA00022723"/>
    </source>
</evidence>
<keyword evidence="1" id="KW-0001">2Fe-2S</keyword>
<dbReference type="GO" id="GO:0051537">
    <property type="term" value="F:2 iron, 2 sulfur cluster binding"/>
    <property type="evidence" value="ECO:0007669"/>
    <property type="project" value="UniProtKB-KW"/>
</dbReference>
<dbReference type="FunFam" id="3.10.20.30:FF:000020">
    <property type="entry name" value="Xanthine dehydrogenase iron-sulfur subunit"/>
    <property type="match status" value="1"/>
</dbReference>
<dbReference type="CDD" id="cd00207">
    <property type="entry name" value="fer2"/>
    <property type="match status" value="1"/>
</dbReference>
<dbReference type="CDD" id="cd07823">
    <property type="entry name" value="SRPBCC_5"/>
    <property type="match status" value="1"/>
</dbReference>
<dbReference type="PROSITE" id="PS51085">
    <property type="entry name" value="2FE2S_FER_2"/>
    <property type="match status" value="1"/>
</dbReference>
<dbReference type="PROSITE" id="PS00197">
    <property type="entry name" value="2FE2S_FER_1"/>
    <property type="match status" value="1"/>
</dbReference>
<keyword evidence="5" id="KW-0411">Iron-sulfur</keyword>
<dbReference type="SUPFAM" id="SSF55961">
    <property type="entry name" value="Bet v1-like"/>
    <property type="match status" value="1"/>
</dbReference>
<reference evidence="7" key="1">
    <citation type="submission" date="2022-08" db="EMBL/GenBank/DDBJ databases">
        <authorList>
            <person name="Li F."/>
        </authorList>
    </citation>
    <scope>NUCLEOTIDE SEQUENCE</scope>
    <source>
        <strain evidence="7">MQZ15Z-1</strain>
    </source>
</reference>
<dbReference type="GO" id="GO:0016491">
    <property type="term" value="F:oxidoreductase activity"/>
    <property type="evidence" value="ECO:0007669"/>
    <property type="project" value="UniProtKB-KW"/>
</dbReference>
<dbReference type="SUPFAM" id="SSF54292">
    <property type="entry name" value="2Fe-2S ferredoxin-like"/>
    <property type="match status" value="1"/>
</dbReference>
<dbReference type="Gene3D" id="1.10.150.120">
    <property type="entry name" value="[2Fe-2S]-binding domain"/>
    <property type="match status" value="1"/>
</dbReference>
<dbReference type="InterPro" id="IPR010419">
    <property type="entry name" value="CO_DH_gsu"/>
</dbReference>
<dbReference type="Gene3D" id="3.30.530.20">
    <property type="match status" value="1"/>
</dbReference>
<dbReference type="InterPro" id="IPR051452">
    <property type="entry name" value="Diverse_Oxidoreductases"/>
</dbReference>
<protein>
    <submittedName>
        <fullName evidence="7">2Fe-2S iron-sulfur cluster-binding protein</fullName>
    </submittedName>
</protein>
<evidence type="ECO:0000259" key="6">
    <source>
        <dbReference type="PROSITE" id="PS51085"/>
    </source>
</evidence>
<dbReference type="InterPro" id="IPR036010">
    <property type="entry name" value="2Fe-2S_ferredoxin-like_sf"/>
</dbReference>
<dbReference type="InterPro" id="IPR001041">
    <property type="entry name" value="2Fe-2S_ferredoxin-type"/>
</dbReference>
<name>A0A9X2T7W0_9HYPH</name>
<dbReference type="Pfam" id="PF06240">
    <property type="entry name" value="COXG"/>
    <property type="match status" value="1"/>
</dbReference>
<keyword evidence="3" id="KW-0560">Oxidoreductase</keyword>
<dbReference type="InterPro" id="IPR023393">
    <property type="entry name" value="START-like_dom_sf"/>
</dbReference>
<sequence>MTDIRLSVNGRPIAGACEPRTHLADFLRDRLDLTGTHLRCEQGVCGACTVLIDGAPARSCINYAVNCQGAEVTTIEGFGGDEVMSRLRTAFHEEHALQCGFCTPGMLVTARDIVLRLPEADAAQVRTELSGNLCRCTGYAGIVRAICRVLDERRGAAPVSAGRLGPVGARPGASVAGARPAMTEAGTAPAAAPGTGELGLGGRKPNLETALSFTVRRPIDEVWAVLGDIPRVARCMPGASLSAPPSDGHVEGRMSVKVGPIATNFAGAARIVREEAERRGTLYGAGRDGLSGSSARAEVTYALAPTGPDATRIDITLKTVLAGPLAQFGRSGIVKELMARLAEQFARRLEQTLEHGAPDDEAMPETSLRPLALIAGLIADKFRSLFRRAR</sequence>
<dbReference type="PANTHER" id="PTHR44379:SF8">
    <property type="entry name" value="XANTHINE DEHYDROGENASE IRON-SULFUR-BINDING SUBUNIT XDHC-RELATED"/>
    <property type="match status" value="1"/>
</dbReference>
<dbReference type="PANTHER" id="PTHR44379">
    <property type="entry name" value="OXIDOREDUCTASE WITH IRON-SULFUR SUBUNIT"/>
    <property type="match status" value="1"/>
</dbReference>
<keyword evidence="4" id="KW-0408">Iron</keyword>
<dbReference type="AlphaFoldDB" id="A0A9X2T7W0"/>
<evidence type="ECO:0000256" key="5">
    <source>
        <dbReference type="ARBA" id="ARBA00023014"/>
    </source>
</evidence>
<dbReference type="InterPro" id="IPR006058">
    <property type="entry name" value="2Fe2S_fd_BS"/>
</dbReference>
<keyword evidence="8" id="KW-1185">Reference proteome</keyword>
<feature type="domain" description="2Fe-2S ferredoxin-type" evidence="6">
    <location>
        <begin position="2"/>
        <end position="78"/>
    </location>
</feature>
<proteinExistence type="predicted"/>
<accession>A0A9X2T7W0</accession>
<evidence type="ECO:0000313" key="7">
    <source>
        <dbReference type="EMBL" id="MCS0496508.1"/>
    </source>
</evidence>
<dbReference type="Pfam" id="PF01799">
    <property type="entry name" value="Fer2_2"/>
    <property type="match status" value="1"/>
</dbReference>
<evidence type="ECO:0000256" key="4">
    <source>
        <dbReference type="ARBA" id="ARBA00023004"/>
    </source>
</evidence>
<dbReference type="SUPFAM" id="SSF47741">
    <property type="entry name" value="CO dehydrogenase ISP C-domain like"/>
    <property type="match status" value="1"/>
</dbReference>
<comment type="caution">
    <text evidence="7">The sequence shown here is derived from an EMBL/GenBank/DDBJ whole genome shotgun (WGS) entry which is preliminary data.</text>
</comment>
<dbReference type="Gene3D" id="3.10.20.30">
    <property type="match status" value="1"/>
</dbReference>
<dbReference type="Proteomes" id="UP001151088">
    <property type="component" value="Unassembled WGS sequence"/>
</dbReference>
<evidence type="ECO:0000256" key="3">
    <source>
        <dbReference type="ARBA" id="ARBA00023002"/>
    </source>
</evidence>
<dbReference type="GO" id="GO:0046872">
    <property type="term" value="F:metal ion binding"/>
    <property type="evidence" value="ECO:0007669"/>
    <property type="project" value="UniProtKB-KW"/>
</dbReference>
<dbReference type="RefSeq" id="WP_258733672.1">
    <property type="nucleotide sequence ID" value="NZ_JANTHZ010000007.1"/>
</dbReference>
<organism evidence="7 8">
    <name type="scientific">Ancylobacter mangrovi</name>
    <dbReference type="NCBI Taxonomy" id="2972472"/>
    <lineage>
        <taxon>Bacteria</taxon>
        <taxon>Pseudomonadati</taxon>
        <taxon>Pseudomonadota</taxon>
        <taxon>Alphaproteobacteria</taxon>
        <taxon>Hyphomicrobiales</taxon>
        <taxon>Xanthobacteraceae</taxon>
        <taxon>Ancylobacter</taxon>
    </lineage>
</organism>
<gene>
    <name evidence="7" type="ORF">NVS89_15505</name>
</gene>
<dbReference type="EMBL" id="JANTHZ010000007">
    <property type="protein sequence ID" value="MCS0496508.1"/>
    <property type="molecule type" value="Genomic_DNA"/>
</dbReference>